<gene>
    <name evidence="1" type="ORF">BDA99DRAFT_419202</name>
</gene>
<proteinExistence type="predicted"/>
<name>A0AAD5JYA7_9FUNG</name>
<evidence type="ECO:0008006" key="3">
    <source>
        <dbReference type="Google" id="ProtNLM"/>
    </source>
</evidence>
<accession>A0AAD5JYA7</accession>
<feature type="non-terminal residue" evidence="1">
    <location>
        <position position="199"/>
    </location>
</feature>
<feature type="non-terminal residue" evidence="1">
    <location>
        <position position="1"/>
    </location>
</feature>
<evidence type="ECO:0000313" key="2">
    <source>
        <dbReference type="Proteomes" id="UP001209540"/>
    </source>
</evidence>
<dbReference type="AlphaFoldDB" id="A0AAD5JYA7"/>
<protein>
    <recommendedName>
        <fullName evidence="3">DDE Tnp4 domain-containing protein</fullName>
    </recommendedName>
</protein>
<organism evidence="1 2">
    <name type="scientific">Phascolomyces articulosus</name>
    <dbReference type="NCBI Taxonomy" id="60185"/>
    <lineage>
        <taxon>Eukaryota</taxon>
        <taxon>Fungi</taxon>
        <taxon>Fungi incertae sedis</taxon>
        <taxon>Mucoromycota</taxon>
        <taxon>Mucoromycotina</taxon>
        <taxon>Mucoromycetes</taxon>
        <taxon>Mucorales</taxon>
        <taxon>Lichtheimiaceae</taxon>
        <taxon>Phascolomyces</taxon>
    </lineage>
</organism>
<comment type="caution">
    <text evidence="1">The sequence shown here is derived from an EMBL/GenBank/DDBJ whole genome shotgun (WGS) entry which is preliminary data.</text>
</comment>
<keyword evidence="2" id="KW-1185">Reference proteome</keyword>
<dbReference type="Proteomes" id="UP001209540">
    <property type="component" value="Unassembled WGS sequence"/>
</dbReference>
<reference evidence="1" key="2">
    <citation type="submission" date="2023-02" db="EMBL/GenBank/DDBJ databases">
        <authorList>
            <consortium name="DOE Joint Genome Institute"/>
            <person name="Mondo S.J."/>
            <person name="Chang Y."/>
            <person name="Wang Y."/>
            <person name="Ahrendt S."/>
            <person name="Andreopoulos W."/>
            <person name="Barry K."/>
            <person name="Beard J."/>
            <person name="Benny G.L."/>
            <person name="Blankenship S."/>
            <person name="Bonito G."/>
            <person name="Cuomo C."/>
            <person name="Desiro A."/>
            <person name="Gervers K.A."/>
            <person name="Hundley H."/>
            <person name="Kuo A."/>
            <person name="LaButti K."/>
            <person name="Lang B.F."/>
            <person name="Lipzen A."/>
            <person name="O'Donnell K."/>
            <person name="Pangilinan J."/>
            <person name="Reynolds N."/>
            <person name="Sandor L."/>
            <person name="Smith M.W."/>
            <person name="Tsang A."/>
            <person name="Grigoriev I.V."/>
            <person name="Stajich J.E."/>
            <person name="Spatafora J.W."/>
        </authorList>
    </citation>
    <scope>NUCLEOTIDE SEQUENCE</scope>
    <source>
        <strain evidence="1">RSA 2281</strain>
    </source>
</reference>
<evidence type="ECO:0000313" key="1">
    <source>
        <dbReference type="EMBL" id="KAI9247654.1"/>
    </source>
</evidence>
<dbReference type="EMBL" id="JAIXMP010000041">
    <property type="protein sequence ID" value="KAI9247654.1"/>
    <property type="molecule type" value="Genomic_DNA"/>
</dbReference>
<sequence length="199" mass="23960">YIPVYYFLVVLYGNKEYPGPYKEIEKGLILLYHIVSGKPADCIGFDGGYDLFIDKFINQADDYNSNNKFDKRNFVYPIRKEQNIKRKITEIDYNKKFRSFRSGIENQFSVLASKFDRFNNNRAAIQISDIKYYNLQFRVACILKNIWKIVEDYNIEAKPYHMLWYNDSFEFPTKITKLNYIFKNEQEINKEYNEMIDIQ</sequence>
<reference evidence="1" key="1">
    <citation type="journal article" date="2022" name="IScience">
        <title>Evolution of zygomycete secretomes and the origins of terrestrial fungal ecologies.</title>
        <authorList>
            <person name="Chang Y."/>
            <person name="Wang Y."/>
            <person name="Mondo S."/>
            <person name="Ahrendt S."/>
            <person name="Andreopoulos W."/>
            <person name="Barry K."/>
            <person name="Beard J."/>
            <person name="Benny G.L."/>
            <person name="Blankenship S."/>
            <person name="Bonito G."/>
            <person name="Cuomo C."/>
            <person name="Desiro A."/>
            <person name="Gervers K.A."/>
            <person name="Hundley H."/>
            <person name="Kuo A."/>
            <person name="LaButti K."/>
            <person name="Lang B.F."/>
            <person name="Lipzen A."/>
            <person name="O'Donnell K."/>
            <person name="Pangilinan J."/>
            <person name="Reynolds N."/>
            <person name="Sandor L."/>
            <person name="Smith M.E."/>
            <person name="Tsang A."/>
            <person name="Grigoriev I.V."/>
            <person name="Stajich J.E."/>
            <person name="Spatafora J.W."/>
        </authorList>
    </citation>
    <scope>NUCLEOTIDE SEQUENCE</scope>
    <source>
        <strain evidence="1">RSA 2281</strain>
    </source>
</reference>